<proteinExistence type="predicted"/>
<feature type="compositionally biased region" description="Low complexity" evidence="1">
    <location>
        <begin position="748"/>
        <end position="776"/>
    </location>
</feature>
<dbReference type="AlphaFoldDB" id="A0A5A8DY59"/>
<comment type="caution">
    <text evidence="2">The sequence shown here is derived from an EMBL/GenBank/DDBJ whole genome shotgun (WGS) entry which is preliminary data.</text>
</comment>
<gene>
    <name evidence="2" type="ORF">FNF28_01449</name>
</gene>
<feature type="region of interest" description="Disordered" evidence="1">
    <location>
        <begin position="330"/>
        <end position="356"/>
    </location>
</feature>
<feature type="compositionally biased region" description="Low complexity" evidence="1">
    <location>
        <begin position="725"/>
        <end position="738"/>
    </location>
</feature>
<organism evidence="2 3">
    <name type="scientific">Cafeteria roenbergensis</name>
    <name type="common">Marine flagellate</name>
    <dbReference type="NCBI Taxonomy" id="33653"/>
    <lineage>
        <taxon>Eukaryota</taxon>
        <taxon>Sar</taxon>
        <taxon>Stramenopiles</taxon>
        <taxon>Bigyra</taxon>
        <taxon>Opalozoa</taxon>
        <taxon>Bicosoecida</taxon>
        <taxon>Cafeteriaceae</taxon>
        <taxon>Cafeteria</taxon>
    </lineage>
</organism>
<sequence>MPRRARHSAAIFQRADIVVDVGTGLLRGSTTLLLEANPQTPRILRLHARCRIGSVKVDGRVASWRHRDALGNPGALLGGLDPAACGLEAMAASYRAAEQLAADGELEARWRRVREAIKQHGPQGRPAGSGRTGRAALGRTASFGSDDGSVSRRSVGDNSTVGLGPGTPGQHTDAEDSASIATGRPRSNSAASLSDDGRGSVTHRGQSGGSGDTGSVTSESPSHHGSTKRGRAGGALTPQGSIAKGPQRAIRSERVFPPGFASAVSFWAGDDTIAAPPTASSHHHQTQPVRPAEPAPTLPSPLRALEFAEAVLGVDYPWSALRVVAVPGVASGGSSPAEQPTALRPPGAMGPTSGMGAASLSGPAGLGGLGFGEAVVFAGGVLVSPDSVATAATVDVSVESVVAQCASAIAGLVMLVLPGLGWRDGWLGRGLVGWLTLRYLTSTMGAAEAEYRVACLNSVVAGLEGGPGVRAGLLPLSPLTAAEARASTSGQVRGLLSAAAMGGVSHMPAAGTDPAHAAPASAKAGGAAGDGKAFASGAQRGRAGGDCRDEDEDDSLAVADPLRPALETAKGTLAWRALALAAGEDAVSECLRFAADRSLAHAAKSARRAATAEAAFWERELEQRRARASRAAEPSAGAVEAVPPSGGASGVAAAPAPSPETSASSAEGLGLCRALSQLAGPVAAASPLSVLRARAGSLAALAGAVVAHSDWSGSLALLAIAHQASAPPDSPASHAGSPVAKSSSNGTAAPGSEARTGAAAAGTAGASGTAAPAAGAHASRPMHSLFHLHTHQTHPGTHGWWTTSSVLEELALSAGPARAVGVRTAARLWVRSAGAIELRVGYRYARTRNAVQLAIEALVPEAAAGDPTYATLQLEDSLAKAEPSGREAPPVGAAATPGAAAAEGAASAKPPREWPLP</sequence>
<feature type="region of interest" description="Disordered" evidence="1">
    <location>
        <begin position="510"/>
        <end position="553"/>
    </location>
</feature>
<protein>
    <submittedName>
        <fullName evidence="2">Uncharacterized protein</fullName>
    </submittedName>
</protein>
<dbReference type="EMBL" id="VLTL01000013">
    <property type="protein sequence ID" value="KAA0170455.1"/>
    <property type="molecule type" value="Genomic_DNA"/>
</dbReference>
<accession>A0A5A8DY59</accession>
<feature type="compositionally biased region" description="Low complexity" evidence="1">
    <location>
        <begin position="641"/>
        <end position="665"/>
    </location>
</feature>
<feature type="region of interest" description="Disordered" evidence="1">
    <location>
        <begin position="876"/>
        <end position="917"/>
    </location>
</feature>
<evidence type="ECO:0000313" key="3">
    <source>
        <dbReference type="Proteomes" id="UP000324907"/>
    </source>
</evidence>
<feature type="region of interest" description="Disordered" evidence="1">
    <location>
        <begin position="117"/>
        <end position="248"/>
    </location>
</feature>
<evidence type="ECO:0000256" key="1">
    <source>
        <dbReference type="SAM" id="MobiDB-lite"/>
    </source>
</evidence>
<feature type="compositionally biased region" description="Low complexity" evidence="1">
    <location>
        <begin position="510"/>
        <end position="538"/>
    </location>
</feature>
<feature type="region of interest" description="Disordered" evidence="1">
    <location>
        <begin position="725"/>
        <end position="776"/>
    </location>
</feature>
<feature type="compositionally biased region" description="Low complexity" evidence="1">
    <location>
        <begin position="888"/>
        <end position="909"/>
    </location>
</feature>
<name>A0A5A8DY59_CAFRO</name>
<feature type="region of interest" description="Disordered" evidence="1">
    <location>
        <begin position="627"/>
        <end position="665"/>
    </location>
</feature>
<dbReference type="Proteomes" id="UP000324907">
    <property type="component" value="Unassembled WGS sequence"/>
</dbReference>
<evidence type="ECO:0000313" key="2">
    <source>
        <dbReference type="EMBL" id="KAA0170455.1"/>
    </source>
</evidence>
<reference evidence="2 3" key="1">
    <citation type="submission" date="2019-07" db="EMBL/GenBank/DDBJ databases">
        <title>Genomes of Cafeteria roenbergensis.</title>
        <authorList>
            <person name="Fischer M.G."/>
            <person name="Hackl T."/>
            <person name="Roman M."/>
        </authorList>
    </citation>
    <scope>NUCLEOTIDE SEQUENCE [LARGE SCALE GENOMIC DNA]</scope>
    <source>
        <strain evidence="2 3">RCC970-E3</strain>
    </source>
</reference>
<feature type="region of interest" description="Disordered" evidence="1">
    <location>
        <begin position="274"/>
        <end position="297"/>
    </location>
</feature>